<gene>
    <name evidence="1" type="ORF">MINTM018_52940</name>
</gene>
<organism evidence="1 2">
    <name type="scientific">Mycobacterium intracellulare</name>
    <dbReference type="NCBI Taxonomy" id="1767"/>
    <lineage>
        <taxon>Bacteria</taxon>
        <taxon>Bacillati</taxon>
        <taxon>Actinomycetota</taxon>
        <taxon>Actinomycetes</taxon>
        <taxon>Mycobacteriales</taxon>
        <taxon>Mycobacteriaceae</taxon>
        <taxon>Mycobacterium</taxon>
        <taxon>Mycobacterium avium complex (MAC)</taxon>
    </lineage>
</organism>
<evidence type="ECO:0008006" key="3">
    <source>
        <dbReference type="Google" id="ProtNLM"/>
    </source>
</evidence>
<evidence type="ECO:0000313" key="1">
    <source>
        <dbReference type="EMBL" id="BCP02525.1"/>
    </source>
</evidence>
<dbReference type="Proteomes" id="UP000595205">
    <property type="component" value="Plasmid pM018"/>
</dbReference>
<accession>A0A7R7MZR6</accession>
<dbReference type="EMBL" id="AP024256">
    <property type="protein sequence ID" value="BCP02525.1"/>
    <property type="molecule type" value="Genomic_DNA"/>
</dbReference>
<dbReference type="Pfam" id="PF17388">
    <property type="entry name" value="GP24_25"/>
    <property type="match status" value="1"/>
</dbReference>
<reference evidence="1 2" key="1">
    <citation type="submission" date="2020-12" db="EMBL/GenBank/DDBJ databases">
        <title>Genome sequence of clinical Mycobacterium intracellulare strains.</title>
        <authorList>
            <person name="Tateishi Y."/>
            <person name="Matsumoto S."/>
            <person name="Fukushima Y."/>
            <person name="Nakajima C."/>
            <person name="Suzuki Y."/>
        </authorList>
    </citation>
    <scope>NUCLEOTIDE SEQUENCE [LARGE SCALE GENOMIC DNA]</scope>
    <source>
        <strain evidence="1 2">M018</strain>
        <plasmid evidence="1 2">pM018</plasmid>
    </source>
</reference>
<evidence type="ECO:0000313" key="2">
    <source>
        <dbReference type="Proteomes" id="UP000595205"/>
    </source>
</evidence>
<proteinExistence type="predicted"/>
<sequence length="121" mass="13661">MTNNVFTLQALREETKKQFEPFAIKLSDGSQCELKSTLRLSKEDRKTVKDSIDALSKMDYEDDSPEGLDKVVEIISKIFYAVADKPAKLLSDLHDDDKHIQVALMTKVLNAWIEDTEAGEA</sequence>
<dbReference type="RefSeq" id="WP_202349072.1">
    <property type="nucleotide sequence ID" value="NZ_AP024256.1"/>
</dbReference>
<keyword evidence="1" id="KW-0614">Plasmid</keyword>
<dbReference type="InterPro" id="IPR020132">
    <property type="entry name" value="Gp24/Gp25"/>
</dbReference>
<geneLocation type="plasmid" evidence="1 2">
    <name>pM018</name>
</geneLocation>
<dbReference type="AlphaFoldDB" id="A0A7R7MZR6"/>
<protein>
    <recommendedName>
        <fullName evidence="3">Tail assembly chaperone</fullName>
    </recommendedName>
</protein>
<name>A0A7R7MZR6_MYCIT</name>